<feature type="domain" description="Glycosyl transferase family 1" evidence="1">
    <location>
        <begin position="209"/>
        <end position="368"/>
    </location>
</feature>
<organism evidence="2">
    <name type="scientific">freshwater metagenome</name>
    <dbReference type="NCBI Taxonomy" id="449393"/>
    <lineage>
        <taxon>unclassified sequences</taxon>
        <taxon>metagenomes</taxon>
        <taxon>ecological metagenomes</taxon>
    </lineage>
</organism>
<protein>
    <submittedName>
        <fullName evidence="2">Unannotated protein</fullName>
    </submittedName>
</protein>
<proteinExistence type="predicted"/>
<gene>
    <name evidence="2" type="ORF">UFOPK3046_01689</name>
    <name evidence="3" type="ORF">UFOPK4173_01102</name>
</gene>
<dbReference type="PANTHER" id="PTHR12526">
    <property type="entry name" value="GLYCOSYLTRANSFERASE"/>
    <property type="match status" value="1"/>
</dbReference>
<dbReference type="PANTHER" id="PTHR12526:SF630">
    <property type="entry name" value="GLYCOSYLTRANSFERASE"/>
    <property type="match status" value="1"/>
</dbReference>
<name>A0A6J6ZEI9_9ZZZZ</name>
<dbReference type="EMBL" id="CAFBPW010000121">
    <property type="protein sequence ID" value="CAB5035372.1"/>
    <property type="molecule type" value="Genomic_DNA"/>
</dbReference>
<dbReference type="Pfam" id="PF00534">
    <property type="entry name" value="Glycos_transf_1"/>
    <property type="match status" value="1"/>
</dbReference>
<dbReference type="AlphaFoldDB" id="A0A6J6ZEI9"/>
<dbReference type="EMBL" id="CAFAAQ010000196">
    <property type="protein sequence ID" value="CAB4819939.1"/>
    <property type="molecule type" value="Genomic_DNA"/>
</dbReference>
<evidence type="ECO:0000259" key="1">
    <source>
        <dbReference type="Pfam" id="PF00534"/>
    </source>
</evidence>
<dbReference type="InterPro" id="IPR001296">
    <property type="entry name" value="Glyco_trans_1"/>
</dbReference>
<evidence type="ECO:0000313" key="2">
    <source>
        <dbReference type="EMBL" id="CAB4819939.1"/>
    </source>
</evidence>
<dbReference type="CDD" id="cd03801">
    <property type="entry name" value="GT4_PimA-like"/>
    <property type="match status" value="1"/>
</dbReference>
<reference evidence="2" key="1">
    <citation type="submission" date="2020-05" db="EMBL/GenBank/DDBJ databases">
        <authorList>
            <person name="Chiriac C."/>
            <person name="Salcher M."/>
            <person name="Ghai R."/>
            <person name="Kavagutti S V."/>
        </authorList>
    </citation>
    <scope>NUCLEOTIDE SEQUENCE</scope>
</reference>
<accession>A0A6J6ZEI9</accession>
<evidence type="ECO:0000313" key="3">
    <source>
        <dbReference type="EMBL" id="CAB5035372.1"/>
    </source>
</evidence>
<dbReference type="Gene3D" id="3.40.50.2000">
    <property type="entry name" value="Glycogen Phosphorylase B"/>
    <property type="match status" value="2"/>
</dbReference>
<dbReference type="GO" id="GO:0016757">
    <property type="term" value="F:glycosyltransferase activity"/>
    <property type="evidence" value="ECO:0007669"/>
    <property type="project" value="InterPro"/>
</dbReference>
<sequence length="403" mass="43353">MSQNLPSLTAVVSRFPAPSQTFILRKLTGLREAGMEVTVASTSFTPSSAELGFPMLSLMPWQSPRVAIQPSSRSAWPAAVSAVIGKGKGNSNGLRQRVTLAPIRAIDSDIAHFEFSGIAASYLDELPRLHRTAKIAVSCRGAAEQIEPLKNPQRRIDLERVFEIADLIHCVSDDMRRTVEGLGAPASKILVNRPAIPVDQFSSLRSRELDHEGPFRLLSIGRLHWKKGFDDSIRAAAALRKRGIAVDYRIAGEGPEREKLMFMIHELGCEDSVSLVGSLGQPEIKELLGWSDALLLPSLSEGISNAVLEAMAAGLPVVSTRCGGMAEVVEDGVNGILVEVGDTGAMCDHLAELAGSADTRSRLGSAAARTADERLDIRHQVGRFIDAYTALTSTGSGTNPRER</sequence>
<dbReference type="SUPFAM" id="SSF53756">
    <property type="entry name" value="UDP-Glycosyltransferase/glycogen phosphorylase"/>
    <property type="match status" value="1"/>
</dbReference>